<dbReference type="InterPro" id="IPR012337">
    <property type="entry name" value="RNaseH-like_sf"/>
</dbReference>
<organism evidence="2 3">
    <name type="scientific">Aduncisulcus paluster</name>
    <dbReference type="NCBI Taxonomy" id="2918883"/>
    <lineage>
        <taxon>Eukaryota</taxon>
        <taxon>Metamonada</taxon>
        <taxon>Carpediemonas-like organisms</taxon>
        <taxon>Aduncisulcus</taxon>
    </lineage>
</organism>
<name>A0ABQ5KVP7_9EUKA</name>
<accession>A0ABQ5KVP7</accession>
<feature type="non-terminal residue" evidence="2">
    <location>
        <position position="135"/>
    </location>
</feature>
<evidence type="ECO:0000313" key="2">
    <source>
        <dbReference type="EMBL" id="GKT35529.1"/>
    </source>
</evidence>
<protein>
    <submittedName>
        <fullName evidence="2">Polyprotein</fullName>
    </submittedName>
</protein>
<dbReference type="Proteomes" id="UP001057375">
    <property type="component" value="Unassembled WGS sequence"/>
</dbReference>
<dbReference type="PANTHER" id="PTHR37984:SF5">
    <property type="entry name" value="PROTEIN NYNRIN-LIKE"/>
    <property type="match status" value="1"/>
</dbReference>
<dbReference type="SUPFAM" id="SSF53098">
    <property type="entry name" value="Ribonuclease H-like"/>
    <property type="match status" value="1"/>
</dbReference>
<dbReference type="InterPro" id="IPR001584">
    <property type="entry name" value="Integrase_cat-core"/>
</dbReference>
<dbReference type="InterPro" id="IPR050951">
    <property type="entry name" value="Retrovirus_Pol_polyprotein"/>
</dbReference>
<feature type="non-terminal residue" evidence="2">
    <location>
        <position position="1"/>
    </location>
</feature>
<reference evidence="2" key="1">
    <citation type="submission" date="2022-03" db="EMBL/GenBank/DDBJ databases">
        <title>Draft genome sequence of Aduncisulcus paluster, a free-living microaerophilic Fornicata.</title>
        <authorList>
            <person name="Yuyama I."/>
            <person name="Kume K."/>
            <person name="Tamura T."/>
            <person name="Inagaki Y."/>
            <person name="Hashimoto T."/>
        </authorList>
    </citation>
    <scope>NUCLEOTIDE SEQUENCE</scope>
    <source>
        <strain evidence="2">NY0171</strain>
    </source>
</reference>
<gene>
    <name evidence="2" type="ORF">ADUPG1_003000</name>
</gene>
<dbReference type="EMBL" id="BQXS01003825">
    <property type="protein sequence ID" value="GKT35529.1"/>
    <property type="molecule type" value="Genomic_DNA"/>
</dbReference>
<keyword evidence="3" id="KW-1185">Reference proteome</keyword>
<sequence>HRTVPYHPESNGIVERANRELLRILRYILDGADKWVASLPVIQFILNTSYHSATGTTPFKLVMGRDEDPRKDLFVEQIKSGGFKDYDECIVKLEGIFKKIRKAACDQQEKVREKTQSEDPLVRPTEGSFVWLKPV</sequence>
<proteinExistence type="predicted"/>
<dbReference type="InterPro" id="IPR036397">
    <property type="entry name" value="RNaseH_sf"/>
</dbReference>
<evidence type="ECO:0000313" key="3">
    <source>
        <dbReference type="Proteomes" id="UP001057375"/>
    </source>
</evidence>
<comment type="caution">
    <text evidence="2">The sequence shown here is derived from an EMBL/GenBank/DDBJ whole genome shotgun (WGS) entry which is preliminary data.</text>
</comment>
<evidence type="ECO:0000259" key="1">
    <source>
        <dbReference type="PROSITE" id="PS50994"/>
    </source>
</evidence>
<dbReference type="PANTHER" id="PTHR37984">
    <property type="entry name" value="PROTEIN CBG26694"/>
    <property type="match status" value="1"/>
</dbReference>
<feature type="domain" description="Integrase catalytic" evidence="1">
    <location>
        <begin position="1"/>
        <end position="66"/>
    </location>
</feature>
<dbReference type="Gene3D" id="3.30.420.10">
    <property type="entry name" value="Ribonuclease H-like superfamily/Ribonuclease H"/>
    <property type="match status" value="1"/>
</dbReference>
<dbReference type="PROSITE" id="PS50994">
    <property type="entry name" value="INTEGRASE"/>
    <property type="match status" value="1"/>
</dbReference>